<gene>
    <name evidence="16" type="ORF">POSPLADRAFT_1045816</name>
</gene>
<dbReference type="PANTHER" id="PTHR42944:SF1">
    <property type="entry name" value="ADENINE DNA GLYCOSYLASE"/>
    <property type="match status" value="1"/>
</dbReference>
<keyword evidence="11" id="KW-0411">Iron-sulfur</keyword>
<dbReference type="SUPFAM" id="SSF48150">
    <property type="entry name" value="DNA-glycosylase"/>
    <property type="match status" value="1"/>
</dbReference>
<keyword evidence="13" id="KW-0326">Glycosidase</keyword>
<dbReference type="GO" id="GO:0051539">
    <property type="term" value="F:4 iron, 4 sulfur cluster binding"/>
    <property type="evidence" value="ECO:0007669"/>
    <property type="project" value="UniProtKB-KW"/>
</dbReference>
<evidence type="ECO:0000256" key="12">
    <source>
        <dbReference type="ARBA" id="ARBA00023204"/>
    </source>
</evidence>
<dbReference type="Gene3D" id="3.90.79.10">
    <property type="entry name" value="Nucleoside Triphosphate Pyrophosphohydrolase"/>
    <property type="match status" value="1"/>
</dbReference>
<dbReference type="STRING" id="670580.A0A1X6N4Y8"/>
<comment type="catalytic activity">
    <reaction evidence="1">
        <text>Hydrolyzes free adenine bases from 7,8-dihydro-8-oxoguanine:adenine mismatched double-stranded DNA, leaving an apurinic site.</text>
        <dbReference type="EC" id="3.2.2.31"/>
    </reaction>
</comment>
<dbReference type="EMBL" id="KZ110595">
    <property type="protein sequence ID" value="OSX63493.1"/>
    <property type="molecule type" value="Genomic_DNA"/>
</dbReference>
<evidence type="ECO:0000256" key="4">
    <source>
        <dbReference type="ARBA" id="ARBA00012045"/>
    </source>
</evidence>
<dbReference type="GO" id="GO:0000701">
    <property type="term" value="F:purine-specific mismatch base pair DNA N-glycosylase activity"/>
    <property type="evidence" value="ECO:0007669"/>
    <property type="project" value="UniProtKB-EC"/>
</dbReference>
<evidence type="ECO:0000256" key="3">
    <source>
        <dbReference type="ARBA" id="ARBA00008343"/>
    </source>
</evidence>
<dbReference type="InterPro" id="IPR003265">
    <property type="entry name" value="HhH-GPD_domain"/>
</dbReference>
<dbReference type="Pfam" id="PF00730">
    <property type="entry name" value="HhH-GPD"/>
    <property type="match status" value="1"/>
</dbReference>
<dbReference type="FunFam" id="1.10.340.30:FF:000002">
    <property type="entry name" value="Adenine DNA glycosylase"/>
    <property type="match status" value="1"/>
</dbReference>
<dbReference type="GO" id="GO:0035485">
    <property type="term" value="F:adenine/guanine mispair binding"/>
    <property type="evidence" value="ECO:0007669"/>
    <property type="project" value="TreeGrafter"/>
</dbReference>
<evidence type="ECO:0000313" key="16">
    <source>
        <dbReference type="EMBL" id="OSX63493.1"/>
    </source>
</evidence>
<dbReference type="GeneID" id="36323819"/>
<organism evidence="16 17">
    <name type="scientific">Postia placenta MAD-698-R-SB12</name>
    <dbReference type="NCBI Taxonomy" id="670580"/>
    <lineage>
        <taxon>Eukaryota</taxon>
        <taxon>Fungi</taxon>
        <taxon>Dikarya</taxon>
        <taxon>Basidiomycota</taxon>
        <taxon>Agaricomycotina</taxon>
        <taxon>Agaricomycetes</taxon>
        <taxon>Polyporales</taxon>
        <taxon>Adustoporiaceae</taxon>
        <taxon>Rhodonia</taxon>
    </lineage>
</organism>
<dbReference type="GO" id="GO:0005634">
    <property type="term" value="C:nucleus"/>
    <property type="evidence" value="ECO:0007669"/>
    <property type="project" value="TreeGrafter"/>
</dbReference>
<accession>A0A1X6N4Y8</accession>
<feature type="region of interest" description="Disordered" evidence="14">
    <location>
        <begin position="1"/>
        <end position="74"/>
    </location>
</feature>
<feature type="domain" description="HhH-GPD" evidence="15">
    <location>
        <begin position="128"/>
        <end position="267"/>
    </location>
</feature>
<dbReference type="AlphaFoldDB" id="A0A1X6N4Y8"/>
<proteinExistence type="inferred from homology"/>
<feature type="compositionally biased region" description="Basic residues" evidence="14">
    <location>
        <begin position="27"/>
        <end position="41"/>
    </location>
</feature>
<keyword evidence="10" id="KW-0408">Iron</keyword>
<dbReference type="GO" id="GO:0046872">
    <property type="term" value="F:metal ion binding"/>
    <property type="evidence" value="ECO:0007669"/>
    <property type="project" value="UniProtKB-KW"/>
</dbReference>
<dbReference type="InterPro" id="IPR023170">
    <property type="entry name" value="HhH_base_excis_C"/>
</dbReference>
<evidence type="ECO:0000256" key="6">
    <source>
        <dbReference type="ARBA" id="ARBA00022485"/>
    </source>
</evidence>
<name>A0A1X6N4Y8_9APHY</name>
<dbReference type="PANTHER" id="PTHR42944">
    <property type="entry name" value="ADENINE DNA GLYCOSYLASE"/>
    <property type="match status" value="1"/>
</dbReference>
<dbReference type="Gene3D" id="1.10.1670.10">
    <property type="entry name" value="Helix-hairpin-Helix base-excision DNA repair enzymes (C-terminal)"/>
    <property type="match status" value="1"/>
</dbReference>
<dbReference type="InterPro" id="IPR011257">
    <property type="entry name" value="DNA_glycosylase"/>
</dbReference>
<keyword evidence="17" id="KW-1185">Reference proteome</keyword>
<keyword evidence="12" id="KW-0234">DNA repair</keyword>
<keyword evidence="6" id="KW-0004">4Fe-4S</keyword>
<evidence type="ECO:0000256" key="11">
    <source>
        <dbReference type="ARBA" id="ARBA00023014"/>
    </source>
</evidence>
<evidence type="ECO:0000256" key="1">
    <source>
        <dbReference type="ARBA" id="ARBA00000843"/>
    </source>
</evidence>
<evidence type="ECO:0000256" key="5">
    <source>
        <dbReference type="ARBA" id="ARBA00022023"/>
    </source>
</evidence>
<dbReference type="OrthoDB" id="10248838at2759"/>
<dbReference type="GO" id="GO:0006285">
    <property type="term" value="P:base-excision repair, AP site formation"/>
    <property type="evidence" value="ECO:0007669"/>
    <property type="project" value="UniProtKB-ARBA"/>
</dbReference>
<reference evidence="16 17" key="1">
    <citation type="submission" date="2017-04" db="EMBL/GenBank/DDBJ databases">
        <title>Genome Sequence of the Model Brown-Rot Fungus Postia placenta SB12.</title>
        <authorList>
            <consortium name="DOE Joint Genome Institute"/>
            <person name="Gaskell J."/>
            <person name="Kersten P."/>
            <person name="Larrondo L.F."/>
            <person name="Canessa P."/>
            <person name="Martinez D."/>
            <person name="Hibbett D."/>
            <person name="Schmoll M."/>
            <person name="Kubicek C.P."/>
            <person name="Martinez A.T."/>
            <person name="Yadav J."/>
            <person name="Master E."/>
            <person name="Magnuson J.K."/>
            <person name="James T."/>
            <person name="Yaver D."/>
            <person name="Berka R."/>
            <person name="Labutti K."/>
            <person name="Lipzen A."/>
            <person name="Aerts A."/>
            <person name="Barry K."/>
            <person name="Henrissat B."/>
            <person name="Blanchette R."/>
            <person name="Grigoriev I."/>
            <person name="Cullen D."/>
        </authorList>
    </citation>
    <scope>NUCLEOTIDE SEQUENCE [LARGE SCALE GENOMIC DNA]</scope>
    <source>
        <strain evidence="16 17">MAD-698-R-SB12</strain>
    </source>
</reference>
<evidence type="ECO:0000256" key="13">
    <source>
        <dbReference type="ARBA" id="ARBA00023295"/>
    </source>
</evidence>
<keyword evidence="8" id="KW-0227">DNA damage</keyword>
<evidence type="ECO:0000259" key="15">
    <source>
        <dbReference type="SMART" id="SM00478"/>
    </source>
</evidence>
<evidence type="ECO:0000256" key="7">
    <source>
        <dbReference type="ARBA" id="ARBA00022723"/>
    </source>
</evidence>
<keyword evidence="9" id="KW-0378">Hydrolase</keyword>
<dbReference type="InterPro" id="IPR004036">
    <property type="entry name" value="Endonuclease-III-like_CS2"/>
</dbReference>
<feature type="compositionally biased region" description="Basic and acidic residues" evidence="14">
    <location>
        <begin position="1"/>
        <end position="16"/>
    </location>
</feature>
<dbReference type="Proteomes" id="UP000194127">
    <property type="component" value="Unassembled WGS sequence"/>
</dbReference>
<evidence type="ECO:0000256" key="10">
    <source>
        <dbReference type="ARBA" id="ARBA00023004"/>
    </source>
</evidence>
<dbReference type="GO" id="GO:0032357">
    <property type="term" value="F:oxidized purine DNA binding"/>
    <property type="evidence" value="ECO:0007669"/>
    <property type="project" value="TreeGrafter"/>
</dbReference>
<dbReference type="EC" id="3.2.2.31" evidence="4"/>
<evidence type="ECO:0000313" key="17">
    <source>
        <dbReference type="Proteomes" id="UP000194127"/>
    </source>
</evidence>
<dbReference type="RefSeq" id="XP_024340287.1">
    <property type="nucleotide sequence ID" value="XM_024478869.1"/>
</dbReference>
<dbReference type="SUPFAM" id="SSF55811">
    <property type="entry name" value="Nudix"/>
    <property type="match status" value="1"/>
</dbReference>
<feature type="compositionally biased region" description="Basic and acidic residues" evidence="14">
    <location>
        <begin position="42"/>
        <end position="54"/>
    </location>
</feature>
<feature type="region of interest" description="Disordered" evidence="14">
    <location>
        <begin position="391"/>
        <end position="412"/>
    </location>
</feature>
<evidence type="ECO:0000256" key="9">
    <source>
        <dbReference type="ARBA" id="ARBA00022801"/>
    </source>
</evidence>
<evidence type="ECO:0000256" key="8">
    <source>
        <dbReference type="ARBA" id="ARBA00022763"/>
    </source>
</evidence>
<sequence length="562" mass="60839">MARKRPQDSDAEYSDRDGDEDYAPKPSAKKRASGAVKRRRRADSSFRDASKSSDQDTIVAESAPPSSHPAASHVIAEPSPLREALLEWYEGVHAARGMPWRKPYDPSMNNDQRAQRAYEVLVWVSEIMLQQTQVATVIPYYNRWMKKYPTIRDLAASDIETVNSIWRGLGYYSRAARLLAGAQKAVRDFGGRLPDNAKDMEANIPGIGRYSAGAICSIAYNDRILAVHAPPKSKQTLDILWQGATAMVEGGTRPGDLNQALIELGSTPWCQAVKLADGKEPEGAASKSGAEVLDIEEICTLCEPLPVGRPVTSFPMRAEKKKAREELDIVNVIEWRSQADGGGRWFLLVRRPEGGLLGGLHEFPTSPAVPVTISAAAQKKVPSALLRDLLTSPPAGEHGARTSGDQARGEISGAELEPSTALRIVHVEPAGDVIHIFSHIRKTYRVQWVVLEGGGGTPPALAAPCRGRVVVSGAATQRARAGGRTPKTRVGVSESLTAAPGDGDDQLHAAQAAWVPMADVANANAALRAHSDRRRRRRRLAAISIGTGVLKVWRRACTLWAA</sequence>
<feature type="compositionally biased region" description="Low complexity" evidence="14">
    <location>
        <begin position="62"/>
        <end position="73"/>
    </location>
</feature>
<evidence type="ECO:0000256" key="14">
    <source>
        <dbReference type="SAM" id="MobiDB-lite"/>
    </source>
</evidence>
<protein>
    <recommendedName>
        <fullName evidence="5">Adenine DNA glycosylase</fullName>
        <ecNumber evidence="4">3.2.2.31</ecNumber>
    </recommendedName>
</protein>
<dbReference type="PROSITE" id="PS01155">
    <property type="entry name" value="ENDONUCLEASE_III_2"/>
    <property type="match status" value="1"/>
</dbReference>
<dbReference type="SMART" id="SM00478">
    <property type="entry name" value="ENDO3c"/>
    <property type="match status" value="1"/>
</dbReference>
<keyword evidence="7" id="KW-0479">Metal-binding</keyword>
<comment type="cofactor">
    <cofactor evidence="2">
        <name>[4Fe-4S] cluster</name>
        <dbReference type="ChEBI" id="CHEBI:49883"/>
    </cofactor>
</comment>
<dbReference type="InterPro" id="IPR044298">
    <property type="entry name" value="MIG/MutY"/>
</dbReference>
<evidence type="ECO:0000256" key="2">
    <source>
        <dbReference type="ARBA" id="ARBA00001966"/>
    </source>
</evidence>
<dbReference type="CDD" id="cd00056">
    <property type="entry name" value="ENDO3c"/>
    <property type="match status" value="1"/>
</dbReference>
<dbReference type="GO" id="GO:0006298">
    <property type="term" value="P:mismatch repair"/>
    <property type="evidence" value="ECO:0007669"/>
    <property type="project" value="TreeGrafter"/>
</dbReference>
<dbReference type="Gene3D" id="1.10.340.30">
    <property type="entry name" value="Hypothetical protein, domain 2"/>
    <property type="match status" value="1"/>
</dbReference>
<dbReference type="GO" id="GO:0034039">
    <property type="term" value="F:8-oxo-7,8-dihydroguanine DNA N-glycosylase activity"/>
    <property type="evidence" value="ECO:0007669"/>
    <property type="project" value="TreeGrafter"/>
</dbReference>
<comment type="similarity">
    <text evidence="3">Belongs to the Nth/MutY family.</text>
</comment>
<dbReference type="InterPro" id="IPR015797">
    <property type="entry name" value="NUDIX_hydrolase-like_dom_sf"/>
</dbReference>